<dbReference type="PATRIC" id="fig|1341181.4.peg.395"/>
<evidence type="ECO:0000313" key="3">
    <source>
        <dbReference type="Proteomes" id="UP000018004"/>
    </source>
</evidence>
<organism evidence="2 3">
    <name type="scientific">Flavobacterium limnosediminis JC2902</name>
    <dbReference type="NCBI Taxonomy" id="1341181"/>
    <lineage>
        <taxon>Bacteria</taxon>
        <taxon>Pseudomonadati</taxon>
        <taxon>Bacteroidota</taxon>
        <taxon>Flavobacteriia</taxon>
        <taxon>Flavobacteriales</taxon>
        <taxon>Flavobacteriaceae</taxon>
        <taxon>Flavobacterium</taxon>
    </lineage>
</organism>
<dbReference type="eggNOG" id="ENOG5030YVJ">
    <property type="taxonomic scope" value="Bacteria"/>
</dbReference>
<keyword evidence="3" id="KW-1185">Reference proteome</keyword>
<dbReference type="EMBL" id="AVGG01000001">
    <property type="protein sequence ID" value="ESU29922.1"/>
    <property type="molecule type" value="Genomic_DNA"/>
</dbReference>
<keyword evidence="1" id="KW-0732">Signal</keyword>
<accession>V6SUR2</accession>
<dbReference type="AlphaFoldDB" id="V6SUR2"/>
<comment type="caution">
    <text evidence="2">The sequence shown here is derived from an EMBL/GenBank/DDBJ whole genome shotgun (WGS) entry which is preliminary data.</text>
</comment>
<evidence type="ECO:0000256" key="1">
    <source>
        <dbReference type="SAM" id="SignalP"/>
    </source>
</evidence>
<evidence type="ECO:0008006" key="4">
    <source>
        <dbReference type="Google" id="ProtNLM"/>
    </source>
</evidence>
<dbReference type="OrthoDB" id="1360422at2"/>
<gene>
    <name evidence="2" type="ORF">FLJC2902T_04030</name>
</gene>
<dbReference type="Proteomes" id="UP000018004">
    <property type="component" value="Unassembled WGS sequence"/>
</dbReference>
<proteinExistence type="predicted"/>
<dbReference type="RefSeq" id="WP_023578099.1">
    <property type="nucleotide sequence ID" value="NZ_AVGG01000001.1"/>
</dbReference>
<feature type="chain" id="PRO_5004751067" description="Lipoprotein" evidence="1">
    <location>
        <begin position="27"/>
        <end position="208"/>
    </location>
</feature>
<dbReference type="PROSITE" id="PS51257">
    <property type="entry name" value="PROKAR_LIPOPROTEIN"/>
    <property type="match status" value="1"/>
</dbReference>
<name>V6SUR2_9FLAO</name>
<protein>
    <recommendedName>
        <fullName evidence="4">Lipoprotein</fullName>
    </recommendedName>
</protein>
<sequence>MKTTVKGLRFLFFFFFLLGCSDQDDAIVNHDPVCDVGNTTFQQMYSSLAVASSSHELVTMDSEIHEYSFTLSSSKTICSIGYQSVHSDPAIPYIIEIENNDTNIVLYSGTHIFSQTATSYVAPTSTISLLPNVSYSIRRIQTNWDGDAYNVCGRLIESYDNLNTISVLPISLNGMTVTGSKFSDVSDATNGPGDIDFILPYIDIVFEN</sequence>
<feature type="signal peptide" evidence="1">
    <location>
        <begin position="1"/>
        <end position="26"/>
    </location>
</feature>
<dbReference type="STRING" id="1341181.FLJC2902T_04030"/>
<reference evidence="2 3" key="1">
    <citation type="submission" date="2013-08" db="EMBL/GenBank/DDBJ databases">
        <title>Flavobacterium limnosediminis JC2902 genome sequencing.</title>
        <authorList>
            <person name="Lee K."/>
            <person name="Yi H."/>
            <person name="Park S."/>
            <person name="Chun J."/>
        </authorList>
    </citation>
    <scope>NUCLEOTIDE SEQUENCE [LARGE SCALE GENOMIC DNA]</scope>
    <source>
        <strain evidence="2 3">JC2902</strain>
    </source>
</reference>
<evidence type="ECO:0000313" key="2">
    <source>
        <dbReference type="EMBL" id="ESU29922.1"/>
    </source>
</evidence>